<protein>
    <submittedName>
        <fullName evidence="2">Uncharacterized protein</fullName>
    </submittedName>
</protein>
<sequence>MSAPEKEASPSPVQQQSGQSSSQVQSQQKSYVGAVENRFPTPSHTFQVEVIDGASSVEIPEDLIQNSVPLWEDFLEDWESSPRSREGRFHSPYPRRTENDQERFTPNRFSFHQPNPPIQDHSRVPWRQKSHEDTRTLHARIDKIDSVLSDKIDELSFNFKRKGDQGDQDDIRRIQSKVNGIDESIWRLQTCIMNLESKDEIEDVALEYVIRRQGEVEDNNIKCIEGQSHIRGALRRVSMDSSRKYIELFDKIVELSKKFDDLSSRVAGHDPLESGDEESIPDATCSAANTHMEEPPDELLSKRHGGKLKHKSCHPPRCPKHAEGDGLIELPTINAKSPHRDKPRVVSTSTIRPCMILSCTVHRPAYVPQPVP</sequence>
<reference evidence="2" key="1">
    <citation type="submission" date="2021-01" db="EMBL/GenBank/DDBJ databases">
        <authorList>
            <person name="Bezrukov I."/>
        </authorList>
    </citation>
    <scope>NUCLEOTIDE SEQUENCE</scope>
</reference>
<dbReference type="AlphaFoldDB" id="A0A8S1ZH64"/>
<evidence type="ECO:0000313" key="3">
    <source>
        <dbReference type="Proteomes" id="UP000682877"/>
    </source>
</evidence>
<dbReference type="Proteomes" id="UP000682877">
    <property type="component" value="Chromosome 1"/>
</dbReference>
<feature type="region of interest" description="Disordered" evidence="1">
    <location>
        <begin position="1"/>
        <end position="39"/>
    </location>
</feature>
<evidence type="ECO:0000256" key="1">
    <source>
        <dbReference type="SAM" id="MobiDB-lite"/>
    </source>
</evidence>
<feature type="compositionally biased region" description="Low complexity" evidence="1">
    <location>
        <begin position="9"/>
        <end position="30"/>
    </location>
</feature>
<gene>
    <name evidence="2" type="ORF">AARE701A_LOCUS2782</name>
</gene>
<feature type="region of interest" description="Disordered" evidence="1">
    <location>
        <begin position="81"/>
        <end position="127"/>
    </location>
</feature>
<evidence type="ECO:0000313" key="2">
    <source>
        <dbReference type="EMBL" id="CAE5959245.1"/>
    </source>
</evidence>
<keyword evidence="3" id="KW-1185">Reference proteome</keyword>
<proteinExistence type="predicted"/>
<feature type="compositionally biased region" description="Basic and acidic residues" evidence="1">
    <location>
        <begin position="81"/>
        <end position="105"/>
    </location>
</feature>
<name>A0A8S1ZH64_ARAAE</name>
<accession>A0A8S1ZH64</accession>
<dbReference type="EMBL" id="LR999451">
    <property type="protein sequence ID" value="CAE5959245.1"/>
    <property type="molecule type" value="Genomic_DNA"/>
</dbReference>
<organism evidence="2 3">
    <name type="scientific">Arabidopsis arenosa</name>
    <name type="common">Sand rock-cress</name>
    <name type="synonym">Cardaminopsis arenosa</name>
    <dbReference type="NCBI Taxonomy" id="38785"/>
    <lineage>
        <taxon>Eukaryota</taxon>
        <taxon>Viridiplantae</taxon>
        <taxon>Streptophyta</taxon>
        <taxon>Embryophyta</taxon>
        <taxon>Tracheophyta</taxon>
        <taxon>Spermatophyta</taxon>
        <taxon>Magnoliopsida</taxon>
        <taxon>eudicotyledons</taxon>
        <taxon>Gunneridae</taxon>
        <taxon>Pentapetalae</taxon>
        <taxon>rosids</taxon>
        <taxon>malvids</taxon>
        <taxon>Brassicales</taxon>
        <taxon>Brassicaceae</taxon>
        <taxon>Camelineae</taxon>
        <taxon>Arabidopsis</taxon>
    </lineage>
</organism>